<organism evidence="2 3">
    <name type="scientific">Lojkania enalia</name>
    <dbReference type="NCBI Taxonomy" id="147567"/>
    <lineage>
        <taxon>Eukaryota</taxon>
        <taxon>Fungi</taxon>
        <taxon>Dikarya</taxon>
        <taxon>Ascomycota</taxon>
        <taxon>Pezizomycotina</taxon>
        <taxon>Dothideomycetes</taxon>
        <taxon>Pleosporomycetidae</taxon>
        <taxon>Pleosporales</taxon>
        <taxon>Pleosporales incertae sedis</taxon>
        <taxon>Lojkania</taxon>
    </lineage>
</organism>
<comment type="caution">
    <text evidence="2">The sequence shown here is derived from an EMBL/GenBank/DDBJ whole genome shotgun (WGS) entry which is preliminary data.</text>
</comment>
<accession>A0A9P4K6C2</accession>
<protein>
    <submittedName>
        <fullName evidence="2">Uncharacterized protein</fullName>
    </submittedName>
</protein>
<dbReference type="EMBL" id="ML986638">
    <property type="protein sequence ID" value="KAF2262626.1"/>
    <property type="molecule type" value="Genomic_DNA"/>
</dbReference>
<keyword evidence="3" id="KW-1185">Reference proteome</keyword>
<dbReference type="AlphaFoldDB" id="A0A9P4K6C2"/>
<feature type="region of interest" description="Disordered" evidence="1">
    <location>
        <begin position="1"/>
        <end position="29"/>
    </location>
</feature>
<dbReference type="Proteomes" id="UP000800093">
    <property type="component" value="Unassembled WGS sequence"/>
</dbReference>
<feature type="compositionally biased region" description="Low complexity" evidence="1">
    <location>
        <begin position="147"/>
        <end position="159"/>
    </location>
</feature>
<gene>
    <name evidence="2" type="ORF">CC78DRAFT_582391</name>
</gene>
<evidence type="ECO:0000313" key="2">
    <source>
        <dbReference type="EMBL" id="KAF2262626.1"/>
    </source>
</evidence>
<sequence>MAGEQAPKAPRAQGTQAPRHQGTQGTLRDCRLSGTQRRLAGAALKSAAGPLGPRPMTLKGPASASNLLSLLSTQSRLLFFISQRPWPSSSGAFHRPHRIPRQNGRLSQLEGRHMAHGQVAPPAKPPLAPARTPALSLVDSRSMSPITTSNPRVRPTTTPRDTRSKLLLNLRAMRLVFRPPTPSSSILIARPS</sequence>
<evidence type="ECO:0000313" key="3">
    <source>
        <dbReference type="Proteomes" id="UP000800093"/>
    </source>
</evidence>
<feature type="region of interest" description="Disordered" evidence="1">
    <location>
        <begin position="142"/>
        <end position="161"/>
    </location>
</feature>
<feature type="compositionally biased region" description="Polar residues" evidence="1">
    <location>
        <begin position="13"/>
        <end position="26"/>
    </location>
</feature>
<proteinExistence type="predicted"/>
<evidence type="ECO:0000256" key="1">
    <source>
        <dbReference type="SAM" id="MobiDB-lite"/>
    </source>
</evidence>
<name>A0A9P4K6C2_9PLEO</name>
<reference evidence="3" key="1">
    <citation type="journal article" date="2020" name="Stud. Mycol.">
        <title>101 Dothideomycetes genomes: A test case for predicting lifestyles and emergence of pathogens.</title>
        <authorList>
            <person name="Haridas S."/>
            <person name="Albert R."/>
            <person name="Binder M."/>
            <person name="Bloem J."/>
            <person name="LaButti K."/>
            <person name="Salamov A."/>
            <person name="Andreopoulos B."/>
            <person name="Baker S."/>
            <person name="Barry K."/>
            <person name="Bills G."/>
            <person name="Bluhm B."/>
            <person name="Cannon C."/>
            <person name="Castanera R."/>
            <person name="Culley D."/>
            <person name="Daum C."/>
            <person name="Ezra D."/>
            <person name="Gonzalez J."/>
            <person name="Henrissat B."/>
            <person name="Kuo A."/>
            <person name="Liang C."/>
            <person name="Lipzen A."/>
            <person name="Lutzoni F."/>
            <person name="Magnuson J."/>
            <person name="Mondo S."/>
            <person name="Nolan M."/>
            <person name="Ohm R."/>
            <person name="Pangilinan J."/>
            <person name="Park H.-J."/>
            <person name="Ramirez L."/>
            <person name="Alfaro M."/>
            <person name="Sun H."/>
            <person name="Tritt A."/>
            <person name="Yoshinaga Y."/>
            <person name="Zwiers L.-H."/>
            <person name="Turgeon B."/>
            <person name="Goodwin S."/>
            <person name="Spatafora J."/>
            <person name="Crous P."/>
            <person name="Grigoriev I."/>
        </authorList>
    </citation>
    <scope>NUCLEOTIDE SEQUENCE [LARGE SCALE GENOMIC DNA]</scope>
    <source>
        <strain evidence="3">CBS 304.66</strain>
    </source>
</reference>